<feature type="transmembrane region" description="Helical" evidence="1">
    <location>
        <begin position="210"/>
        <end position="231"/>
    </location>
</feature>
<accession>A0A1Y2K347</accession>
<evidence type="ECO:0000313" key="3">
    <source>
        <dbReference type="Proteomes" id="UP000194003"/>
    </source>
</evidence>
<dbReference type="Proteomes" id="UP000194003">
    <property type="component" value="Unassembled WGS sequence"/>
</dbReference>
<feature type="transmembrane region" description="Helical" evidence="1">
    <location>
        <begin position="64"/>
        <end position="86"/>
    </location>
</feature>
<dbReference type="AlphaFoldDB" id="A0A1Y2K347"/>
<dbReference type="STRING" id="1434232.MAIT1_02515"/>
<reference evidence="2 3" key="1">
    <citation type="journal article" date="2016" name="BMC Genomics">
        <title>Combined genomic and structural analyses of a cultured magnetotactic bacterium reveals its niche adaptation to a dynamic environment.</title>
        <authorList>
            <person name="Araujo A.C."/>
            <person name="Morillo V."/>
            <person name="Cypriano J."/>
            <person name="Teixeira L.C."/>
            <person name="Leao P."/>
            <person name="Lyra S."/>
            <person name="Almeida L.G."/>
            <person name="Bazylinski D.A."/>
            <person name="Vasconcellos A.T."/>
            <person name="Abreu F."/>
            <person name="Lins U."/>
        </authorList>
    </citation>
    <scope>NUCLEOTIDE SEQUENCE [LARGE SCALE GENOMIC DNA]</scope>
    <source>
        <strain evidence="2 3">IT-1</strain>
    </source>
</reference>
<name>A0A1Y2K347_9PROT</name>
<sequence length="351" mass="38064">MMSEQQITPQSQLDAIHAMLDESRHSVRVDGHTLTIWGVAGGLLCVVGDLWITHENFPEAWMRALAVLGLVGGVLALAAGLDWRMTRRAHQLQERTLSFVHQRVRRVWWYLMGLGVAMNVGMVIFGGGFLSYSMWLFLVGLALVVQGLFSRQPLIPLGVAFQVIAVGMLASGVEYVALRWITAIVLGVGLPLAAWMLPRLESAQAVARHWLAMGGWLALMTALSVASVSLLRATSAPAGAEIPLAQWRAGGAVAQGPAVLALPPGAALPLTLTFNSDALERPLTVESEVKLTRPLWVEMVSGEPGARLRSGAGPWRKSLYALRVRQLSFRAQADAEAGLRLQASMRMDVRE</sequence>
<feature type="transmembrane region" description="Helical" evidence="1">
    <location>
        <begin position="107"/>
        <end position="126"/>
    </location>
</feature>
<evidence type="ECO:0000313" key="2">
    <source>
        <dbReference type="EMBL" id="OSM02379.1"/>
    </source>
</evidence>
<proteinExistence type="predicted"/>
<keyword evidence="1" id="KW-1133">Transmembrane helix</keyword>
<organism evidence="2 3">
    <name type="scientific">Magnetofaba australis IT-1</name>
    <dbReference type="NCBI Taxonomy" id="1434232"/>
    <lineage>
        <taxon>Bacteria</taxon>
        <taxon>Pseudomonadati</taxon>
        <taxon>Pseudomonadota</taxon>
        <taxon>Magnetococcia</taxon>
        <taxon>Magnetococcales</taxon>
        <taxon>Magnetococcaceae</taxon>
        <taxon>Magnetofaba</taxon>
    </lineage>
</organism>
<feature type="transmembrane region" description="Helical" evidence="1">
    <location>
        <begin position="34"/>
        <end position="52"/>
    </location>
</feature>
<gene>
    <name evidence="2" type="ORF">MAIT1_02515</name>
</gene>
<keyword evidence="3" id="KW-1185">Reference proteome</keyword>
<evidence type="ECO:0000256" key="1">
    <source>
        <dbReference type="SAM" id="Phobius"/>
    </source>
</evidence>
<feature type="transmembrane region" description="Helical" evidence="1">
    <location>
        <begin position="154"/>
        <end position="171"/>
    </location>
</feature>
<keyword evidence="1" id="KW-0812">Transmembrane</keyword>
<comment type="caution">
    <text evidence="2">The sequence shown here is derived from an EMBL/GenBank/DDBJ whole genome shotgun (WGS) entry which is preliminary data.</text>
</comment>
<dbReference type="EMBL" id="LVJN01000020">
    <property type="protein sequence ID" value="OSM02379.1"/>
    <property type="molecule type" value="Genomic_DNA"/>
</dbReference>
<feature type="transmembrane region" description="Helical" evidence="1">
    <location>
        <begin position="177"/>
        <end position="198"/>
    </location>
</feature>
<protein>
    <submittedName>
        <fullName evidence="2">Uncharacterized protein</fullName>
    </submittedName>
</protein>
<keyword evidence="1" id="KW-0472">Membrane</keyword>